<dbReference type="Pfam" id="PF02902">
    <property type="entry name" value="Peptidase_C48"/>
    <property type="match status" value="1"/>
</dbReference>
<evidence type="ECO:0000256" key="2">
    <source>
        <dbReference type="ARBA" id="ARBA00022670"/>
    </source>
</evidence>
<dbReference type="AlphaFoldDB" id="A0A8X7U4A7"/>
<dbReference type="InterPro" id="IPR038765">
    <property type="entry name" value="Papain-like_cys_pep_sf"/>
</dbReference>
<dbReference type="Proteomes" id="UP000886595">
    <property type="component" value="Unassembled WGS sequence"/>
</dbReference>
<comment type="caution">
    <text evidence="6">The sequence shown here is derived from an EMBL/GenBank/DDBJ whole genome shotgun (WGS) entry which is preliminary data.</text>
</comment>
<feature type="compositionally biased region" description="Low complexity" evidence="4">
    <location>
        <begin position="465"/>
        <end position="475"/>
    </location>
</feature>
<dbReference type="EMBL" id="JAAMPC010000014">
    <property type="protein sequence ID" value="KAG2265755.1"/>
    <property type="molecule type" value="Genomic_DNA"/>
</dbReference>
<protein>
    <recommendedName>
        <fullName evidence="5">Ubiquitin-like protease family profile domain-containing protein</fullName>
    </recommendedName>
</protein>
<dbReference type="PROSITE" id="PS50600">
    <property type="entry name" value="ULP_PROTEASE"/>
    <property type="match status" value="1"/>
</dbReference>
<organism evidence="6 7">
    <name type="scientific">Brassica carinata</name>
    <name type="common">Ethiopian mustard</name>
    <name type="synonym">Abyssinian cabbage</name>
    <dbReference type="NCBI Taxonomy" id="52824"/>
    <lineage>
        <taxon>Eukaryota</taxon>
        <taxon>Viridiplantae</taxon>
        <taxon>Streptophyta</taxon>
        <taxon>Embryophyta</taxon>
        <taxon>Tracheophyta</taxon>
        <taxon>Spermatophyta</taxon>
        <taxon>Magnoliopsida</taxon>
        <taxon>eudicotyledons</taxon>
        <taxon>Gunneridae</taxon>
        <taxon>Pentapetalae</taxon>
        <taxon>rosids</taxon>
        <taxon>malvids</taxon>
        <taxon>Brassicales</taxon>
        <taxon>Brassicaceae</taxon>
        <taxon>Brassiceae</taxon>
        <taxon>Brassica</taxon>
    </lineage>
</organism>
<evidence type="ECO:0000256" key="3">
    <source>
        <dbReference type="ARBA" id="ARBA00022801"/>
    </source>
</evidence>
<keyword evidence="3" id="KW-0378">Hydrolase</keyword>
<feature type="region of interest" description="Disordered" evidence="4">
    <location>
        <begin position="536"/>
        <end position="564"/>
    </location>
</feature>
<sequence length="847" mass="97306">MAYQFPKRILEEGAETQIDKINNTCRRTILETVKGVLKDEYEEVLKDPVFGPILAIVENKLIYSGKIIHSFICKQLKVSKLHELWFLFAKRPLRFSMQEFHAVTGLKFKDEPEIDFINWKDDKGFWSLVLKQNSKIVRDELLKECKAWTYVDRVRLIYLCIIHGFIMAKDWKVSIPQEYIRLVMDFEKLRMYPWGLRAYDELLASIFRAREDLHLKNNYVLDGFSYAFQIWIMEAVPDIGTMVARCRNWKGSGKVSYQDISSLESHFDKGELFPFISNTGNNDVVDDAEFIREDEKKDERVGRIVALMNAKQDWNQFAWEVEALSQNVELSDSEEDVTEEPTIVAEEPTVVAEEPIVVTKRGKHKLIDPGVESRKKQLLCQRAAEHNSGVSGDLKTFIEGLFTSSFNSLKELVQKDIQERFDKVHNEMAQLKETMSQVTASEIPGPSQSEGKDHDKSSQSPGPSAAKGKANGKAAESLPPPAVHRSPRPVRKDVQNSEDDMMDFLNNLSQSSNIKVEMETQEYLQDAMGNLSQSSYVKGFDPSQKLNGEEPAESPPTLKDIDLHEDRVNDSDYSLVFVPEDSWAKLIKWSSTSMELKIGPSMFTSELAARVMGPTEWLLNNEIDAMMYLFTERTSLRRWEPTKVAFMTCMFSIQMKNSFEEFRKDKKKFKVSELLHQYGIGELPAHGRTRLMWDLDVTRMYVPLNVGKHWISMCVNFVSRSIEVFDCEGLKYNKEVEPFAILIPRIVKAVQSSKNRQQVKVKQYTVSYAPMPYLLNKSSSDCGVYALKHIECHLLGLDFSLVNDNNIREARQKIAYDLWEAANDPVLISRMAQYTPPKTITNPLVEL</sequence>
<dbReference type="InterPro" id="IPR015410">
    <property type="entry name" value="DUF1985"/>
</dbReference>
<dbReference type="PANTHER" id="PTHR48449:SF1">
    <property type="entry name" value="DUF1985 DOMAIN-CONTAINING PROTEIN"/>
    <property type="match status" value="1"/>
</dbReference>
<feature type="domain" description="Ubiquitin-like protease family profile" evidence="5">
    <location>
        <begin position="602"/>
        <end position="793"/>
    </location>
</feature>
<evidence type="ECO:0000256" key="4">
    <source>
        <dbReference type="SAM" id="MobiDB-lite"/>
    </source>
</evidence>
<keyword evidence="7" id="KW-1185">Reference proteome</keyword>
<evidence type="ECO:0000256" key="1">
    <source>
        <dbReference type="ARBA" id="ARBA00005234"/>
    </source>
</evidence>
<dbReference type="GO" id="GO:0006508">
    <property type="term" value="P:proteolysis"/>
    <property type="evidence" value="ECO:0007669"/>
    <property type="project" value="UniProtKB-KW"/>
</dbReference>
<keyword evidence="2" id="KW-0645">Protease</keyword>
<evidence type="ECO:0000259" key="5">
    <source>
        <dbReference type="PROSITE" id="PS50600"/>
    </source>
</evidence>
<reference evidence="6 7" key="1">
    <citation type="submission" date="2020-02" db="EMBL/GenBank/DDBJ databases">
        <authorList>
            <person name="Ma Q."/>
            <person name="Huang Y."/>
            <person name="Song X."/>
            <person name="Pei D."/>
        </authorList>
    </citation>
    <scope>NUCLEOTIDE SEQUENCE [LARGE SCALE GENOMIC DNA]</scope>
    <source>
        <strain evidence="6">Sxm20200214</strain>
        <tissue evidence="6">Leaf</tissue>
    </source>
</reference>
<evidence type="ECO:0000313" key="6">
    <source>
        <dbReference type="EMBL" id="KAG2265755.1"/>
    </source>
</evidence>
<comment type="similarity">
    <text evidence="1">Belongs to the peptidase C48 family.</text>
</comment>
<dbReference type="SUPFAM" id="SSF54001">
    <property type="entry name" value="Cysteine proteinases"/>
    <property type="match status" value="1"/>
</dbReference>
<gene>
    <name evidence="6" type="ORF">Bca52824_072834</name>
</gene>
<feature type="region of interest" description="Disordered" evidence="4">
    <location>
        <begin position="434"/>
        <end position="493"/>
    </location>
</feature>
<name>A0A8X7U4A7_BRACI</name>
<proteinExistence type="inferred from homology"/>
<accession>A0A8X7U4A7</accession>
<dbReference type="OrthoDB" id="1060584at2759"/>
<evidence type="ECO:0000313" key="7">
    <source>
        <dbReference type="Proteomes" id="UP000886595"/>
    </source>
</evidence>
<dbReference type="PANTHER" id="PTHR48449">
    <property type="entry name" value="DUF1985 DOMAIN-CONTAINING PROTEIN"/>
    <property type="match status" value="1"/>
</dbReference>
<dbReference type="Pfam" id="PF09331">
    <property type="entry name" value="DUF1985"/>
    <property type="match status" value="1"/>
</dbReference>
<dbReference type="GO" id="GO:0008234">
    <property type="term" value="F:cysteine-type peptidase activity"/>
    <property type="evidence" value="ECO:0007669"/>
    <property type="project" value="InterPro"/>
</dbReference>
<dbReference type="InterPro" id="IPR003653">
    <property type="entry name" value="Peptidase_C48_C"/>
</dbReference>
<dbReference type="Gene3D" id="3.40.395.10">
    <property type="entry name" value="Adenoviral Proteinase, Chain A"/>
    <property type="match status" value="1"/>
</dbReference>